<evidence type="ECO:0000256" key="3">
    <source>
        <dbReference type="ARBA" id="ARBA00022692"/>
    </source>
</evidence>
<evidence type="ECO:0000259" key="11">
    <source>
        <dbReference type="PROSITE" id="PS50853"/>
    </source>
</evidence>
<feature type="transmembrane region" description="Helical" evidence="10">
    <location>
        <begin position="275"/>
        <end position="299"/>
    </location>
</feature>
<dbReference type="RefSeq" id="XP_028831054.1">
    <property type="nucleotide sequence ID" value="XM_028975221.1"/>
</dbReference>
<sequence length="509" mass="56310">MWKPLPASVANGYVLWYKVQCWQDQDQDGHDVENCGTVNHSSYSCKLSLPPESCTCSLTASNSAGTSPEANVRIPASIESTGSTMSLSGLHVIPLDDHRMEVTWTVYDTRTDQTGFIIQWFPVSQGQMDNLYWEWQNPAARGLVITDGIHPEVPYDVSVRELHGATAGLQLSVVVFTRQGEPSAGPALQVQELGEGSVTLQWQQLKIAELRGFLRNYTLTYINANGQAKYVTLPGTFTQYTLRGLSGEYRVYITAHTDAGASPGPSVTVLVDKAGYLAVAILWCTLTPVFTILIGYMCLRLNVRIKRFLCSKVPDPSKSTLSTWIPNIPQQDDLKNVNGTVDSVSHIKLITYINTELCSQDVLQPVNTEICFHSIHQSPVGSEQGDHMMLSSSFSSKHGSWTIHQPLLGETHLHSLHRPSTKCCSCKVTGPAFHYNNIPHAHVTEVEESISYNTNTLDYALDGPMLAYVESCHCIYTEYVSSAFLPTKKQLNAGIKEEEWSACEDFPNV</sequence>
<dbReference type="GeneID" id="114787570"/>
<dbReference type="InterPro" id="IPR052672">
    <property type="entry name" value="Type1_Cytokine_Rcpt_Type2"/>
</dbReference>
<evidence type="ECO:0000256" key="9">
    <source>
        <dbReference type="ARBA" id="ARBA00023180"/>
    </source>
</evidence>
<feature type="domain" description="Fibronectin type-III" evidence="11">
    <location>
        <begin position="1"/>
        <end position="81"/>
    </location>
</feature>
<evidence type="ECO:0000256" key="2">
    <source>
        <dbReference type="ARBA" id="ARBA00008921"/>
    </source>
</evidence>
<keyword evidence="7 10" id="KW-0472">Membrane</keyword>
<keyword evidence="5" id="KW-0677">Repeat</keyword>
<dbReference type="SMART" id="SM00060">
    <property type="entry name" value="FN3"/>
    <property type="match status" value="2"/>
</dbReference>
<evidence type="ECO:0000256" key="1">
    <source>
        <dbReference type="ARBA" id="ARBA00004479"/>
    </source>
</evidence>
<dbReference type="InterPro" id="IPR036116">
    <property type="entry name" value="FN3_sf"/>
</dbReference>
<comment type="subcellular location">
    <subcellularLocation>
        <location evidence="1">Membrane</location>
        <topology evidence="1">Single-pass type I membrane protein</topology>
    </subcellularLocation>
</comment>
<dbReference type="PANTHER" id="PTHR48423">
    <property type="entry name" value="INTERLEUKIN-27 RECEPTOR SUBUNIT ALPHA"/>
    <property type="match status" value="1"/>
</dbReference>
<keyword evidence="3 10" id="KW-0812">Transmembrane</keyword>
<name>A0AAY4BQL8_9TELE</name>
<dbReference type="Ensembl" id="ENSDCDT00010026817.1">
    <property type="protein sequence ID" value="ENSDCDP00010022446.1"/>
    <property type="gene ID" value="ENSDCDG00010013269.1"/>
</dbReference>
<keyword evidence="6 10" id="KW-1133">Transmembrane helix</keyword>
<reference evidence="12" key="3">
    <citation type="submission" date="2025-09" db="UniProtKB">
        <authorList>
            <consortium name="Ensembl"/>
        </authorList>
    </citation>
    <scope>IDENTIFICATION</scope>
</reference>
<accession>A0AAY4BQL8</accession>
<evidence type="ECO:0000256" key="6">
    <source>
        <dbReference type="ARBA" id="ARBA00022989"/>
    </source>
</evidence>
<dbReference type="Gene3D" id="2.60.40.10">
    <property type="entry name" value="Immunoglobulins"/>
    <property type="match status" value="3"/>
</dbReference>
<gene>
    <name evidence="12" type="primary">LOC114787570</name>
</gene>
<organism evidence="12 13">
    <name type="scientific">Denticeps clupeoides</name>
    <name type="common">denticle herring</name>
    <dbReference type="NCBI Taxonomy" id="299321"/>
    <lineage>
        <taxon>Eukaryota</taxon>
        <taxon>Metazoa</taxon>
        <taxon>Chordata</taxon>
        <taxon>Craniata</taxon>
        <taxon>Vertebrata</taxon>
        <taxon>Euteleostomi</taxon>
        <taxon>Actinopterygii</taxon>
        <taxon>Neopterygii</taxon>
        <taxon>Teleostei</taxon>
        <taxon>Clupei</taxon>
        <taxon>Clupeiformes</taxon>
        <taxon>Denticipitoidei</taxon>
        <taxon>Denticipitidae</taxon>
        <taxon>Denticeps</taxon>
    </lineage>
</organism>
<proteinExistence type="inferred from homology"/>
<dbReference type="GeneTree" id="ENSGT00940000155603"/>
<evidence type="ECO:0000313" key="13">
    <source>
        <dbReference type="Proteomes" id="UP000694580"/>
    </source>
</evidence>
<dbReference type="CDD" id="cd00063">
    <property type="entry name" value="FN3"/>
    <property type="match status" value="2"/>
</dbReference>
<evidence type="ECO:0000256" key="5">
    <source>
        <dbReference type="ARBA" id="ARBA00022737"/>
    </source>
</evidence>
<reference evidence="12" key="2">
    <citation type="submission" date="2025-08" db="UniProtKB">
        <authorList>
            <consortium name="Ensembl"/>
        </authorList>
    </citation>
    <scope>IDENTIFICATION</scope>
</reference>
<feature type="domain" description="Fibronectin type-III" evidence="11">
    <location>
        <begin position="184"/>
        <end position="274"/>
    </location>
</feature>
<keyword evidence="9" id="KW-0325">Glycoprotein</keyword>
<dbReference type="GO" id="GO:0005886">
    <property type="term" value="C:plasma membrane"/>
    <property type="evidence" value="ECO:0007669"/>
    <property type="project" value="UniProtKB-ARBA"/>
</dbReference>
<dbReference type="PANTHER" id="PTHR48423:SF1">
    <property type="entry name" value="INTERLEUKIN-27 RECEPTOR SUBUNIT ALPHA"/>
    <property type="match status" value="1"/>
</dbReference>
<evidence type="ECO:0000256" key="4">
    <source>
        <dbReference type="ARBA" id="ARBA00022729"/>
    </source>
</evidence>
<reference evidence="12 13" key="1">
    <citation type="submission" date="2020-06" db="EMBL/GenBank/DDBJ databases">
        <authorList>
            <consortium name="Wellcome Sanger Institute Data Sharing"/>
        </authorList>
    </citation>
    <scope>NUCLEOTIDE SEQUENCE [LARGE SCALE GENOMIC DNA]</scope>
</reference>
<keyword evidence="4" id="KW-0732">Signal</keyword>
<dbReference type="InterPro" id="IPR003961">
    <property type="entry name" value="FN3_dom"/>
</dbReference>
<dbReference type="PROSITE" id="PS50853">
    <property type="entry name" value="FN3"/>
    <property type="match status" value="2"/>
</dbReference>
<dbReference type="AlphaFoldDB" id="A0AAY4BQL8"/>
<evidence type="ECO:0000256" key="7">
    <source>
        <dbReference type="ARBA" id="ARBA00023136"/>
    </source>
</evidence>
<dbReference type="Pfam" id="PF00041">
    <property type="entry name" value="fn3"/>
    <property type="match status" value="1"/>
</dbReference>
<evidence type="ECO:0000313" key="12">
    <source>
        <dbReference type="Ensembl" id="ENSDCDP00010022446.1"/>
    </source>
</evidence>
<evidence type="ECO:0000256" key="10">
    <source>
        <dbReference type="SAM" id="Phobius"/>
    </source>
</evidence>
<keyword evidence="13" id="KW-1185">Reference proteome</keyword>
<dbReference type="SUPFAM" id="SSF49265">
    <property type="entry name" value="Fibronectin type III"/>
    <property type="match status" value="2"/>
</dbReference>
<evidence type="ECO:0000256" key="8">
    <source>
        <dbReference type="ARBA" id="ARBA00023170"/>
    </source>
</evidence>
<dbReference type="InterPro" id="IPR013783">
    <property type="entry name" value="Ig-like_fold"/>
</dbReference>
<dbReference type="Proteomes" id="UP000694580">
    <property type="component" value="Chromosome 4"/>
</dbReference>
<protein>
    <recommendedName>
        <fullName evidence="11">Fibronectin type-III domain-containing protein</fullName>
    </recommendedName>
</protein>
<comment type="similarity">
    <text evidence="2">Belongs to the type I cytokine receptor family. Type 2 subfamily.</text>
</comment>
<keyword evidence="8" id="KW-0675">Receptor</keyword>